<sequence>MERGGFVVVNGKGARRLRAGHPWVYGSDVVEERGEAGDAVTVRDGRGTTLGTAFYNPQSTIRIRLVSREPVEVDDGWFRERIDRAVAYRETLGIDGDSLRLVHAEADGLPGLVVDRYGDVLVAQVGTAAVERHLEAVVEALVEGIAPAGVLLRGDTAARGREGLAREDRTLYGEVPQSVVVREGSVRFRVDLRGGQKTGSFLDQRENHLLAGRLARGRTLDVFSYAGGFGLHAAWRSESVEFVDASGPALDTARQNAALNGLENVTFTRANAFNLLRERSDAGESYDTVILDPPAFAKTRREVGKALRAYKEINLRAMKLLAPGGHLITCSCSFHLSREEFEETLRRSAADAGAVMRVLEWRGQGKDHPELLTVPETRYLKCAVLQKT</sequence>
<dbReference type="CDD" id="cd11572">
    <property type="entry name" value="RlmI_M_like"/>
    <property type="match status" value="1"/>
</dbReference>
<dbReference type="EC" id="2.1.1.-" evidence="11"/>
<keyword evidence="5 10" id="KW-0808">Transferase</keyword>
<dbReference type="Pfam" id="PF17785">
    <property type="entry name" value="PUA_3"/>
    <property type="match status" value="1"/>
</dbReference>
<dbReference type="Proteomes" id="UP001281130">
    <property type="component" value="Unassembled WGS sequence"/>
</dbReference>
<feature type="domain" description="PUA" evidence="9">
    <location>
        <begin position="5"/>
        <end position="87"/>
    </location>
</feature>
<evidence type="ECO:0000256" key="4">
    <source>
        <dbReference type="ARBA" id="ARBA00022603"/>
    </source>
</evidence>
<dbReference type="KEGG" id="rrd:RradSPS_0733"/>
<dbReference type="AlphaFoldDB" id="A0A023X1E7"/>
<evidence type="ECO:0000256" key="8">
    <source>
        <dbReference type="ARBA" id="ARBA00038091"/>
    </source>
</evidence>
<evidence type="ECO:0000256" key="1">
    <source>
        <dbReference type="ARBA" id="ARBA00004496"/>
    </source>
</evidence>
<dbReference type="GO" id="GO:0003723">
    <property type="term" value="F:RNA binding"/>
    <property type="evidence" value="ECO:0007669"/>
    <property type="project" value="UniProtKB-KW"/>
</dbReference>
<accession>A0A023X1E7</accession>
<dbReference type="PANTHER" id="PTHR42873:SF1">
    <property type="entry name" value="S-ADENOSYLMETHIONINE-DEPENDENT METHYLTRANSFERASE DOMAIN-CONTAINING PROTEIN"/>
    <property type="match status" value="1"/>
</dbReference>
<dbReference type="CDD" id="cd21153">
    <property type="entry name" value="PUA_RlmI"/>
    <property type="match status" value="1"/>
</dbReference>
<evidence type="ECO:0000256" key="3">
    <source>
        <dbReference type="ARBA" id="ARBA00022552"/>
    </source>
</evidence>
<dbReference type="CDD" id="cd02440">
    <property type="entry name" value="AdoMet_MTases"/>
    <property type="match status" value="1"/>
</dbReference>
<dbReference type="STRING" id="42256.RradSPS_0733"/>
<keyword evidence="7" id="KW-0694">RNA-binding</keyword>
<evidence type="ECO:0000256" key="7">
    <source>
        <dbReference type="ARBA" id="ARBA00022884"/>
    </source>
</evidence>
<keyword evidence="12" id="KW-1185">Reference proteome</keyword>
<keyword evidence="3" id="KW-0698">rRNA processing</keyword>
<dbReference type="InterPro" id="IPR036974">
    <property type="entry name" value="PUA_sf"/>
</dbReference>
<evidence type="ECO:0000256" key="5">
    <source>
        <dbReference type="ARBA" id="ARBA00022679"/>
    </source>
</evidence>
<dbReference type="PROSITE" id="PS50890">
    <property type="entry name" value="PUA"/>
    <property type="match status" value="1"/>
</dbReference>
<evidence type="ECO:0000256" key="2">
    <source>
        <dbReference type="ARBA" id="ARBA00022490"/>
    </source>
</evidence>
<dbReference type="GO" id="GO:0005737">
    <property type="term" value="C:cytoplasm"/>
    <property type="evidence" value="ECO:0007669"/>
    <property type="project" value="UniProtKB-SubCell"/>
</dbReference>
<reference evidence="10 12" key="1">
    <citation type="submission" date="2014-03" db="EMBL/GenBank/DDBJ databases">
        <title>Complete genome sequence of the Radio-Resistant Rubrobacter radiotolerans RSPS-4.</title>
        <authorList>
            <person name="Egas C.C."/>
            <person name="Barroso C.C."/>
            <person name="Froufe H.J.C."/>
            <person name="Pacheco J.J."/>
            <person name="Albuquerque L.L."/>
            <person name="da Costa M.M.S."/>
        </authorList>
    </citation>
    <scope>NUCLEOTIDE SEQUENCE [LARGE SCALE GENOMIC DNA]</scope>
    <source>
        <strain evidence="10 12">RSPS-4</strain>
    </source>
</reference>
<dbReference type="eggNOG" id="COG1092">
    <property type="taxonomic scope" value="Bacteria"/>
</dbReference>
<dbReference type="PATRIC" id="fig|42256.3.peg.744"/>
<name>A0A023X1E7_RUBRA</name>
<organism evidence="10 12">
    <name type="scientific">Rubrobacter radiotolerans</name>
    <name type="common">Arthrobacter radiotolerans</name>
    <dbReference type="NCBI Taxonomy" id="42256"/>
    <lineage>
        <taxon>Bacteria</taxon>
        <taxon>Bacillati</taxon>
        <taxon>Actinomycetota</taxon>
        <taxon>Rubrobacteria</taxon>
        <taxon>Rubrobacterales</taxon>
        <taxon>Rubrobacteraceae</taxon>
        <taxon>Rubrobacter</taxon>
    </lineage>
</organism>
<dbReference type="HOGENOM" id="CLU_014042_0_0_11"/>
<dbReference type="InterPro" id="IPR002478">
    <property type="entry name" value="PUA"/>
</dbReference>
<dbReference type="InterPro" id="IPR041532">
    <property type="entry name" value="RlmI-like_PUA"/>
</dbReference>
<dbReference type="GO" id="GO:0008168">
    <property type="term" value="F:methyltransferase activity"/>
    <property type="evidence" value="ECO:0007669"/>
    <property type="project" value="UniProtKB-KW"/>
</dbReference>
<dbReference type="EMBL" id="JAWXXX010000001">
    <property type="protein sequence ID" value="MDX5893428.1"/>
    <property type="molecule type" value="Genomic_DNA"/>
</dbReference>
<dbReference type="Pfam" id="PF10672">
    <property type="entry name" value="Methyltrans_SAM"/>
    <property type="match status" value="1"/>
</dbReference>
<evidence type="ECO:0000313" key="12">
    <source>
        <dbReference type="Proteomes" id="UP000025229"/>
    </source>
</evidence>
<dbReference type="SMART" id="SM00359">
    <property type="entry name" value="PUA"/>
    <property type="match status" value="1"/>
</dbReference>
<dbReference type="Gene3D" id="3.40.50.150">
    <property type="entry name" value="Vaccinia Virus protein VP39"/>
    <property type="match status" value="1"/>
</dbReference>
<dbReference type="RefSeq" id="WP_051589326.1">
    <property type="nucleotide sequence ID" value="NZ_CP007514.1"/>
</dbReference>
<dbReference type="EMBL" id="CP007514">
    <property type="protein sequence ID" value="AHY46016.1"/>
    <property type="molecule type" value="Genomic_DNA"/>
</dbReference>
<dbReference type="OrthoDB" id="129465at2"/>
<reference evidence="11" key="2">
    <citation type="submission" date="2023-11" db="EMBL/GenBank/DDBJ databases">
        <title>MicrobeMod: A computational toolkit for identifying prokaryotic methylation and restriction-modification with nanopore sequencing.</title>
        <authorList>
            <person name="Crits-Christoph A."/>
            <person name="Kang S.C."/>
            <person name="Lee H."/>
            <person name="Ostrov N."/>
        </authorList>
    </citation>
    <scope>NUCLEOTIDE SEQUENCE</scope>
    <source>
        <strain evidence="11">ATCC 51242</strain>
    </source>
</reference>
<keyword evidence="6" id="KW-0949">S-adenosyl-L-methionine</keyword>
<gene>
    <name evidence="10" type="ORF">RradSPS_0733</name>
    <name evidence="11" type="ORF">SIL72_05225</name>
</gene>
<dbReference type="SUPFAM" id="SSF88697">
    <property type="entry name" value="PUA domain-like"/>
    <property type="match status" value="1"/>
</dbReference>
<keyword evidence="2" id="KW-0963">Cytoplasm</keyword>
<dbReference type="GO" id="GO:0006364">
    <property type="term" value="P:rRNA processing"/>
    <property type="evidence" value="ECO:0007669"/>
    <property type="project" value="UniProtKB-KW"/>
</dbReference>
<comment type="similarity">
    <text evidence="8">Belongs to the methyltransferase superfamily. RlmI family.</text>
</comment>
<evidence type="ECO:0000256" key="6">
    <source>
        <dbReference type="ARBA" id="ARBA00022691"/>
    </source>
</evidence>
<dbReference type="Gene3D" id="3.30.750.80">
    <property type="entry name" value="RNA methyltransferase domain (HRMD) like"/>
    <property type="match status" value="1"/>
</dbReference>
<dbReference type="PANTHER" id="PTHR42873">
    <property type="entry name" value="RIBOSOMAL RNA LARGE SUBUNIT METHYLTRANSFERASE"/>
    <property type="match status" value="1"/>
</dbReference>
<evidence type="ECO:0000313" key="11">
    <source>
        <dbReference type="EMBL" id="MDX5893428.1"/>
    </source>
</evidence>
<dbReference type="Gene3D" id="2.30.130.10">
    <property type="entry name" value="PUA domain"/>
    <property type="match status" value="1"/>
</dbReference>
<keyword evidence="4 10" id="KW-0489">Methyltransferase</keyword>
<protein>
    <submittedName>
        <fullName evidence="11">Class I SAM-dependent rRNA methyltransferase</fullName>
        <ecNumber evidence="11">2.1.1.-</ecNumber>
    </submittedName>
    <submittedName>
        <fullName evidence="10">Putative SAM-dependent methyltransferase</fullName>
    </submittedName>
</protein>
<dbReference type="InterPro" id="IPR029063">
    <property type="entry name" value="SAM-dependent_MTases_sf"/>
</dbReference>
<dbReference type="InterPro" id="IPR019614">
    <property type="entry name" value="SAM-dep_methyl-trfase"/>
</dbReference>
<comment type="subcellular location">
    <subcellularLocation>
        <location evidence="1">Cytoplasm</location>
    </subcellularLocation>
</comment>
<dbReference type="InterPro" id="IPR015947">
    <property type="entry name" value="PUA-like_sf"/>
</dbReference>
<dbReference type="Proteomes" id="UP000025229">
    <property type="component" value="Chromosome"/>
</dbReference>
<evidence type="ECO:0000313" key="10">
    <source>
        <dbReference type="EMBL" id="AHY46016.1"/>
    </source>
</evidence>
<dbReference type="GO" id="GO:0032259">
    <property type="term" value="P:methylation"/>
    <property type="evidence" value="ECO:0007669"/>
    <property type="project" value="UniProtKB-KW"/>
</dbReference>
<proteinExistence type="inferred from homology"/>
<evidence type="ECO:0000259" key="9">
    <source>
        <dbReference type="SMART" id="SM00359"/>
    </source>
</evidence>
<dbReference type="SUPFAM" id="SSF53335">
    <property type="entry name" value="S-adenosyl-L-methionine-dependent methyltransferases"/>
    <property type="match status" value="1"/>
</dbReference>